<dbReference type="KEGG" id="ccac:CcaHIS019_0201970"/>
<keyword evidence="2" id="KW-0732">Signal</keyword>
<dbReference type="InterPro" id="IPR029062">
    <property type="entry name" value="Class_I_gatase-like"/>
</dbReference>
<dbReference type="Gene3D" id="3.40.50.880">
    <property type="match status" value="1"/>
</dbReference>
<dbReference type="AlphaFoldDB" id="A0AA48L0Y6"/>
<evidence type="ECO:0000313" key="5">
    <source>
        <dbReference type="Proteomes" id="UP001233271"/>
    </source>
</evidence>
<dbReference type="PANTHER" id="PTHR40469">
    <property type="entry name" value="SECRETED GLYCOSYL HYDROLASE"/>
    <property type="match status" value="1"/>
</dbReference>
<name>A0AA48L0Y6_9TREE</name>
<evidence type="ECO:0000259" key="3">
    <source>
        <dbReference type="Pfam" id="PF06283"/>
    </source>
</evidence>
<dbReference type="PANTHER" id="PTHR40469:SF2">
    <property type="entry name" value="GALACTOSE-BINDING DOMAIN-LIKE SUPERFAMILY PROTEIN"/>
    <property type="match status" value="1"/>
</dbReference>
<keyword evidence="5" id="KW-1185">Reference proteome</keyword>
<dbReference type="EMBL" id="AP028213">
    <property type="protein sequence ID" value="BEI88835.1"/>
    <property type="molecule type" value="Genomic_DNA"/>
</dbReference>
<evidence type="ECO:0000313" key="4">
    <source>
        <dbReference type="EMBL" id="BEI88835.1"/>
    </source>
</evidence>
<dbReference type="SUPFAM" id="SSF52317">
    <property type="entry name" value="Class I glutamine amidotransferase-like"/>
    <property type="match status" value="1"/>
</dbReference>
<dbReference type="GeneID" id="85492706"/>
<feature type="chain" id="PRO_5041249248" description="ThuA-like domain-containing protein" evidence="2">
    <location>
        <begin position="22"/>
        <end position="315"/>
    </location>
</feature>
<accession>A0AA48L0Y6</accession>
<feature type="region of interest" description="Disordered" evidence="1">
    <location>
        <begin position="273"/>
        <end position="293"/>
    </location>
</feature>
<protein>
    <recommendedName>
        <fullName evidence="3">ThuA-like domain-containing protein</fullName>
    </recommendedName>
</protein>
<evidence type="ECO:0000256" key="1">
    <source>
        <dbReference type="SAM" id="MobiDB-lite"/>
    </source>
</evidence>
<feature type="signal peptide" evidence="2">
    <location>
        <begin position="1"/>
        <end position="21"/>
    </location>
</feature>
<gene>
    <name evidence="4" type="ORF">CcaverHIS019_0201970</name>
</gene>
<sequence>MRLKPIFALMSLALAIPRVLVYTRTLGYRHDSIPTAIATLSSNGPTHSIEFEFTEDPTQFADENLSRFDGIMFVSTSEEVLNGPQQDAMARYLRSGGVYVGVHSASACLYNDTVYLQAVGAYFDYHPSLQPATFIRLTSHPATSPLPDRWTFTEEVYYWRQDPRNQSATILLTVEEGSYINDAASTGNYTFGSPHPIAWFIENPQYGGKVGRSFYTSLGHTNETWNDGIFIAHVFGGLKWALDGATTRAYGAGVVGNNDTVANVSGSVSGTSAAASTSASPVSPSGPASQPSSGAQGLSVASAAIAAAAGLLTIL</sequence>
<dbReference type="InterPro" id="IPR029010">
    <property type="entry name" value="ThuA-like"/>
</dbReference>
<feature type="domain" description="ThuA-like" evidence="3">
    <location>
        <begin position="18"/>
        <end position="241"/>
    </location>
</feature>
<dbReference type="Proteomes" id="UP001233271">
    <property type="component" value="Chromosome 2"/>
</dbReference>
<proteinExistence type="predicted"/>
<evidence type="ECO:0000256" key="2">
    <source>
        <dbReference type="SAM" id="SignalP"/>
    </source>
</evidence>
<reference evidence="4" key="1">
    <citation type="journal article" date="2023" name="BMC Genomics">
        <title>Chromosome-level genome assemblies of Cutaneotrichosporon spp. (Trichosporonales, Basidiomycota) reveal imbalanced evolution between nucleotide sequences and chromosome synteny.</title>
        <authorList>
            <person name="Kobayashi Y."/>
            <person name="Kayamori A."/>
            <person name="Aoki K."/>
            <person name="Shiwa Y."/>
            <person name="Matsutani M."/>
            <person name="Fujita N."/>
            <person name="Sugita T."/>
            <person name="Iwasaki W."/>
            <person name="Tanaka N."/>
            <person name="Takashima M."/>
        </authorList>
    </citation>
    <scope>NUCLEOTIDE SEQUENCE</scope>
    <source>
        <strain evidence="4">HIS019</strain>
    </source>
</reference>
<organism evidence="4 5">
    <name type="scientific">Cutaneotrichosporon cavernicola</name>
    <dbReference type="NCBI Taxonomy" id="279322"/>
    <lineage>
        <taxon>Eukaryota</taxon>
        <taxon>Fungi</taxon>
        <taxon>Dikarya</taxon>
        <taxon>Basidiomycota</taxon>
        <taxon>Agaricomycotina</taxon>
        <taxon>Tremellomycetes</taxon>
        <taxon>Trichosporonales</taxon>
        <taxon>Trichosporonaceae</taxon>
        <taxon>Cutaneotrichosporon</taxon>
    </lineage>
</organism>
<dbReference type="Pfam" id="PF06283">
    <property type="entry name" value="ThuA"/>
    <property type="match status" value="1"/>
</dbReference>
<dbReference type="RefSeq" id="XP_060454101.1">
    <property type="nucleotide sequence ID" value="XM_060597182.1"/>
</dbReference>